<dbReference type="RefSeq" id="WP_124796555.1">
    <property type="nucleotide sequence ID" value="NZ_RQYC01000070.1"/>
</dbReference>
<dbReference type="Gene3D" id="1.10.3230.30">
    <property type="entry name" value="Phage gp6-like head-tail connector protein"/>
    <property type="match status" value="1"/>
</dbReference>
<evidence type="ECO:0000313" key="2">
    <source>
        <dbReference type="Proteomes" id="UP000269923"/>
    </source>
</evidence>
<organism evidence="1 2">
    <name type="scientific">Conchiformibius steedae</name>
    <dbReference type="NCBI Taxonomy" id="153493"/>
    <lineage>
        <taxon>Bacteria</taxon>
        <taxon>Pseudomonadati</taxon>
        <taxon>Pseudomonadota</taxon>
        <taxon>Betaproteobacteria</taxon>
        <taxon>Neisseriales</taxon>
        <taxon>Neisseriaceae</taxon>
        <taxon>Conchiformibius</taxon>
    </lineage>
</organism>
<proteinExistence type="predicted"/>
<dbReference type="Proteomes" id="UP000269923">
    <property type="component" value="Unassembled WGS sequence"/>
</dbReference>
<comment type="caution">
    <text evidence="1">The sequence shown here is derived from an EMBL/GenBank/DDBJ whole genome shotgun (WGS) entry which is preliminary data.</text>
</comment>
<dbReference type="Pfam" id="PF05135">
    <property type="entry name" value="Phage_connect_1"/>
    <property type="match status" value="1"/>
</dbReference>
<dbReference type="EMBL" id="RQYC01000070">
    <property type="protein sequence ID" value="RRD87642.1"/>
    <property type="molecule type" value="Genomic_DNA"/>
</dbReference>
<evidence type="ECO:0000313" key="1">
    <source>
        <dbReference type="EMBL" id="RRD87642.1"/>
    </source>
</evidence>
<protein>
    <submittedName>
        <fullName evidence="1">Phage gp6-like head-tail connector protein</fullName>
    </submittedName>
</protein>
<keyword evidence="2" id="KW-1185">Reference proteome</keyword>
<dbReference type="CDD" id="cd08054">
    <property type="entry name" value="gp6"/>
    <property type="match status" value="1"/>
</dbReference>
<dbReference type="InterPro" id="IPR006450">
    <property type="entry name" value="Phage_HK97_gp6-like"/>
</dbReference>
<name>A0A3P1ZWY8_9NEIS</name>
<gene>
    <name evidence="1" type="ORF">EII21_11540</name>
</gene>
<sequence>MEKLIPLAKVKQHLRVDADDEDTTIALYRDAAIERAEQYLEAKLTDGTAADGEIALNSAIVAACLIAAAWLYERREGGDTGRTDEMPQGFYALLMPYRRLGVC</sequence>
<reference evidence="1 2" key="1">
    <citation type="submission" date="2018-11" db="EMBL/GenBank/DDBJ databases">
        <title>Genomes From Bacteria Associated with the Canine Oral Cavity: a Test Case for Automated Genome-Based Taxonomic Assignment.</title>
        <authorList>
            <person name="Coil D.A."/>
            <person name="Jospin G."/>
            <person name="Darling A.E."/>
            <person name="Wallis C."/>
            <person name="Davis I.J."/>
            <person name="Harris S."/>
            <person name="Eisen J.A."/>
            <person name="Holcombe L.J."/>
            <person name="O'Flynn C."/>
        </authorList>
    </citation>
    <scope>NUCLEOTIDE SEQUENCE [LARGE SCALE GENOMIC DNA]</scope>
    <source>
        <strain evidence="1 2">COT-280</strain>
    </source>
</reference>
<accession>A0A3P1ZWY8</accession>
<dbReference type="OrthoDB" id="8452319at2"/>
<dbReference type="InterPro" id="IPR021146">
    <property type="entry name" value="Phage_gp6-like_head-tail"/>
</dbReference>
<dbReference type="AlphaFoldDB" id="A0A3P1ZWY8"/>
<dbReference type="NCBIfam" id="TIGR01560">
    <property type="entry name" value="put_DNA_pack"/>
    <property type="match status" value="1"/>
</dbReference>